<organism evidence="1 2">
    <name type="scientific">Trichothecium roseum</name>
    <dbReference type="NCBI Taxonomy" id="47278"/>
    <lineage>
        <taxon>Eukaryota</taxon>
        <taxon>Fungi</taxon>
        <taxon>Dikarya</taxon>
        <taxon>Ascomycota</taxon>
        <taxon>Pezizomycotina</taxon>
        <taxon>Sordariomycetes</taxon>
        <taxon>Hypocreomycetidae</taxon>
        <taxon>Hypocreales</taxon>
        <taxon>Hypocreales incertae sedis</taxon>
        <taxon>Trichothecium</taxon>
    </lineage>
</organism>
<keyword evidence="2" id="KW-1185">Reference proteome</keyword>
<comment type="caution">
    <text evidence="1">The sequence shown here is derived from an EMBL/GenBank/DDBJ whole genome shotgun (WGS) entry which is preliminary data.</text>
</comment>
<sequence length="576" mass="62534">MWSLIALALAGRALSSVVLESVPDMPLGWKVLDDTVDPEQRLRLSIALRQPDMQELNALFADGKQHLTREEAQLLRTPDKDDVEGIQNWLSEHNITHTKVENDWIHVHTTVGKAEPLLNMEIRRYQFEDKGPALRTQKYSIPDHLGDAISFVHPIANFMSPRKELTSVSPPMDEVSVKASNSPCFNGTTPSCIRELYNMTSPDVLNTTSGVRLGVAGFLEEYANYADIHEFLSTNVPKVAETGYNFSVELVHGGLNPQELQDSGSEAALDMEYVMSLGFPADVTFYSVGGRGVKLNDSGDPLPEEFVDNEPYLELIDHLLDKSDDELPHILSVSYADDELSVPRQYAERVCSFLGLLTARGTSILGGSGDGGQSGGHGSTCKTYDGRNKTMSVFPSTCPWVTAVGATKSNADPDEPEGASFSGGGFSQYFTRPKWQDEAVEGYVAALNGTLDGYYNASMRALPDISTIGTRFETLFKGKVTPLDGTSASTPLLAAMIAQINAARFAKGKPSIGWLNKHLYSSAVEAVLKDVTLGTNRPCDFGDASAGWPATKGWDAITGVGVPDDFQKLVEVLVAV</sequence>
<evidence type="ECO:0000313" key="1">
    <source>
        <dbReference type="EMBL" id="KAI9901064.1"/>
    </source>
</evidence>
<name>A0ACC0V5F8_9HYPO</name>
<reference evidence="1" key="1">
    <citation type="submission" date="2022-10" db="EMBL/GenBank/DDBJ databases">
        <title>Complete Genome of Trichothecium roseum strain YXFP-22015, a Plant Pathogen Isolated from Citrus.</title>
        <authorList>
            <person name="Wang Y."/>
            <person name="Zhu L."/>
        </authorList>
    </citation>
    <scope>NUCLEOTIDE SEQUENCE</scope>
    <source>
        <strain evidence="1">YXFP-22015</strain>
    </source>
</reference>
<gene>
    <name evidence="1" type="ORF">N3K66_002881</name>
</gene>
<protein>
    <submittedName>
        <fullName evidence="1">Uncharacterized protein</fullName>
    </submittedName>
</protein>
<accession>A0ACC0V5F8</accession>
<proteinExistence type="predicted"/>
<evidence type="ECO:0000313" key="2">
    <source>
        <dbReference type="Proteomes" id="UP001163324"/>
    </source>
</evidence>
<dbReference type="Proteomes" id="UP001163324">
    <property type="component" value="Chromosome 3"/>
</dbReference>
<dbReference type="EMBL" id="CM047942">
    <property type="protein sequence ID" value="KAI9901064.1"/>
    <property type="molecule type" value="Genomic_DNA"/>
</dbReference>